<keyword evidence="4 6" id="KW-0805">Transcription regulation</keyword>
<dbReference type="OrthoDB" id="9811381at2"/>
<evidence type="ECO:0000313" key="9">
    <source>
        <dbReference type="EMBL" id="NLD31043.1"/>
    </source>
</evidence>
<comment type="caution">
    <text evidence="10">The sequence shown here is derived from an EMBL/GenBank/DDBJ whole genome shotgun (WGS) entry which is preliminary data.</text>
</comment>
<evidence type="ECO:0000256" key="6">
    <source>
        <dbReference type="HAMAP-Rule" id="MF_00073"/>
    </source>
</evidence>
<dbReference type="EMBL" id="FOQC01000003">
    <property type="protein sequence ID" value="SFH56172.1"/>
    <property type="molecule type" value="Genomic_DNA"/>
</dbReference>
<dbReference type="Proteomes" id="UP000199686">
    <property type="component" value="Unassembled WGS sequence"/>
</dbReference>
<dbReference type="Gene3D" id="1.10.940.10">
    <property type="entry name" value="NusB-like"/>
    <property type="match status" value="1"/>
</dbReference>
<evidence type="ECO:0000256" key="4">
    <source>
        <dbReference type="ARBA" id="ARBA00023015"/>
    </source>
</evidence>
<accession>A0A143Y8Z3</accession>
<reference evidence="8 11" key="1">
    <citation type="submission" date="2016-02" db="EMBL/GenBank/DDBJ databases">
        <authorList>
            <person name="Strepis N."/>
        </authorList>
    </citation>
    <scope>NUCLEOTIDE SEQUENCE [LARGE SCALE GENOMIC DNA]</scope>
    <source>
        <strain evidence="8">Trichococcus flocculiformis</strain>
    </source>
</reference>
<dbReference type="HAMAP" id="MF_00073">
    <property type="entry name" value="NusB"/>
    <property type="match status" value="1"/>
</dbReference>
<evidence type="ECO:0000256" key="2">
    <source>
        <dbReference type="ARBA" id="ARBA00022814"/>
    </source>
</evidence>
<dbReference type="NCBIfam" id="NF001223">
    <property type="entry name" value="PRK00202.1-1"/>
    <property type="match status" value="1"/>
</dbReference>
<proteinExistence type="inferred from homology"/>
<evidence type="ECO:0000256" key="3">
    <source>
        <dbReference type="ARBA" id="ARBA00022884"/>
    </source>
</evidence>
<name>A0A143Y8Z3_9LACT</name>
<dbReference type="Pfam" id="PF01029">
    <property type="entry name" value="NusB"/>
    <property type="match status" value="1"/>
</dbReference>
<comment type="function">
    <text evidence="6">Involved in transcription antitermination. Required for transcription of ribosomal RNA (rRNA) genes. Binds specifically to the boxA antiterminator sequence of the ribosomal RNA (rrn) operons.</text>
</comment>
<keyword evidence="3 6" id="KW-0694">RNA-binding</keyword>
<dbReference type="AlphaFoldDB" id="A0A143Y8Z3"/>
<dbReference type="NCBIfam" id="TIGR01951">
    <property type="entry name" value="nusB"/>
    <property type="match status" value="1"/>
</dbReference>
<dbReference type="GO" id="GO:0003723">
    <property type="term" value="F:RNA binding"/>
    <property type="evidence" value="ECO:0007669"/>
    <property type="project" value="UniProtKB-UniRule"/>
</dbReference>
<dbReference type="Proteomes" id="UP000589373">
    <property type="component" value="Unassembled WGS sequence"/>
</dbReference>
<sequence length="151" mass="17149">MSNSRLTRREIREKALQALFQLKTNEELTPEEAIKQALLSDSEEWNSEEDVEIQDYPYLITLVHGVLDNQAAIDEAIQPYLKNWTVGRLAKADALIMQIAAYEMLLGDTEQVPQRVALNEAIEISKLYCDEQSSKFINGVLSNLIPKTENP</sequence>
<keyword evidence="5 6" id="KW-0804">Transcription</keyword>
<evidence type="ECO:0000313" key="12">
    <source>
        <dbReference type="Proteomes" id="UP000199686"/>
    </source>
</evidence>
<dbReference type="SUPFAM" id="SSF48013">
    <property type="entry name" value="NusB-like"/>
    <property type="match status" value="1"/>
</dbReference>
<evidence type="ECO:0000313" key="11">
    <source>
        <dbReference type="Proteomes" id="UP000195947"/>
    </source>
</evidence>
<dbReference type="InterPro" id="IPR011605">
    <property type="entry name" value="NusB_fam"/>
</dbReference>
<dbReference type="GO" id="GO:0006353">
    <property type="term" value="P:DNA-templated transcription termination"/>
    <property type="evidence" value="ECO:0007669"/>
    <property type="project" value="UniProtKB-UniRule"/>
</dbReference>
<organism evidence="10 12">
    <name type="scientific">Trichococcus flocculiformis</name>
    <dbReference type="NCBI Taxonomy" id="82803"/>
    <lineage>
        <taxon>Bacteria</taxon>
        <taxon>Bacillati</taxon>
        <taxon>Bacillota</taxon>
        <taxon>Bacilli</taxon>
        <taxon>Lactobacillales</taxon>
        <taxon>Carnobacteriaceae</taxon>
        <taxon>Trichococcus</taxon>
    </lineage>
</organism>
<gene>
    <name evidence="6 9" type="primary">nusB</name>
    <name evidence="9" type="ORF">GX662_02105</name>
    <name evidence="10" type="ORF">SAMN04488507_1003158</name>
    <name evidence="8" type="ORF">TFLO_341</name>
</gene>
<dbReference type="InterPro" id="IPR035926">
    <property type="entry name" value="NusB-like_sf"/>
</dbReference>
<evidence type="ECO:0000259" key="7">
    <source>
        <dbReference type="Pfam" id="PF01029"/>
    </source>
</evidence>
<dbReference type="GO" id="GO:0031564">
    <property type="term" value="P:transcription antitermination"/>
    <property type="evidence" value="ECO:0007669"/>
    <property type="project" value="UniProtKB-KW"/>
</dbReference>
<comment type="similarity">
    <text evidence="1 6">Belongs to the NusB family.</text>
</comment>
<dbReference type="EMBL" id="FJMZ01000002">
    <property type="protein sequence ID" value="CZQ82772.1"/>
    <property type="molecule type" value="Genomic_DNA"/>
</dbReference>
<evidence type="ECO:0000256" key="1">
    <source>
        <dbReference type="ARBA" id="ARBA00005952"/>
    </source>
</evidence>
<dbReference type="Proteomes" id="UP000195947">
    <property type="component" value="Unassembled WGS sequence"/>
</dbReference>
<dbReference type="InterPro" id="IPR006027">
    <property type="entry name" value="NusB_RsmB_TIM44"/>
</dbReference>
<keyword evidence="2 6" id="KW-0889">Transcription antitermination</keyword>
<keyword evidence="11" id="KW-1185">Reference proteome</keyword>
<feature type="domain" description="NusB/RsmB/TIM44" evidence="7">
    <location>
        <begin position="10"/>
        <end position="144"/>
    </location>
</feature>
<dbReference type="GO" id="GO:0005829">
    <property type="term" value="C:cytosol"/>
    <property type="evidence" value="ECO:0007669"/>
    <property type="project" value="TreeGrafter"/>
</dbReference>
<protein>
    <recommendedName>
        <fullName evidence="6">Transcription antitermination protein NusB</fullName>
    </recommendedName>
    <alternativeName>
        <fullName evidence="6">Antitermination factor NusB</fullName>
    </alternativeName>
</protein>
<dbReference type="PANTHER" id="PTHR11078:SF3">
    <property type="entry name" value="ANTITERMINATION NUSB DOMAIN-CONTAINING PROTEIN"/>
    <property type="match status" value="1"/>
</dbReference>
<dbReference type="STRING" id="82803.SAMN04488048_10241"/>
<dbReference type="PANTHER" id="PTHR11078">
    <property type="entry name" value="N UTILIZATION SUBSTANCE PROTEIN B-RELATED"/>
    <property type="match status" value="1"/>
</dbReference>
<evidence type="ECO:0000313" key="13">
    <source>
        <dbReference type="Proteomes" id="UP000589373"/>
    </source>
</evidence>
<evidence type="ECO:0000313" key="10">
    <source>
        <dbReference type="EMBL" id="SFH56172.1"/>
    </source>
</evidence>
<reference evidence="9 13" key="3">
    <citation type="journal article" date="2020" name="Biotechnol. Biofuels">
        <title>New insights from the biogas microbiome by comprehensive genome-resolved metagenomics of nearly 1600 species originating from multiple anaerobic digesters.</title>
        <authorList>
            <person name="Campanaro S."/>
            <person name="Treu L."/>
            <person name="Rodriguez-R L.M."/>
            <person name="Kovalovszki A."/>
            <person name="Ziels R.M."/>
            <person name="Maus I."/>
            <person name="Zhu X."/>
            <person name="Kougias P.G."/>
            <person name="Basile A."/>
            <person name="Luo G."/>
            <person name="Schluter A."/>
            <person name="Konstantinidis K.T."/>
            <person name="Angelidaki I."/>
        </authorList>
    </citation>
    <scope>NUCLEOTIDE SEQUENCE [LARGE SCALE GENOMIC DNA]</scope>
    <source>
        <strain evidence="9">AS07pgkLD_105</strain>
    </source>
</reference>
<evidence type="ECO:0000256" key="5">
    <source>
        <dbReference type="ARBA" id="ARBA00023163"/>
    </source>
</evidence>
<evidence type="ECO:0000313" key="8">
    <source>
        <dbReference type="EMBL" id="CZQ82772.1"/>
    </source>
</evidence>
<dbReference type="RefSeq" id="WP_068559734.1">
    <property type="nucleotide sequence ID" value="NZ_CP089787.1"/>
</dbReference>
<dbReference type="EMBL" id="JAAZCD010000046">
    <property type="protein sequence ID" value="NLD31043.1"/>
    <property type="molecule type" value="Genomic_DNA"/>
</dbReference>
<reference evidence="10 12" key="2">
    <citation type="submission" date="2016-10" db="EMBL/GenBank/DDBJ databases">
        <authorList>
            <person name="Varghese N."/>
            <person name="Submissions S."/>
        </authorList>
    </citation>
    <scope>NUCLEOTIDE SEQUENCE [LARGE SCALE GENOMIC DNA]</scope>
    <source>
        <strain evidence="10 12">DSM 2094</strain>
    </source>
</reference>